<comment type="subcellular location">
    <subcellularLocation>
        <location evidence="2">Chromosome</location>
        <location evidence="2">Centromere</location>
    </subcellularLocation>
    <subcellularLocation>
        <location evidence="1">Nucleus</location>
    </subcellularLocation>
</comment>
<keyword evidence="8" id="KW-0175">Coiled coil</keyword>
<evidence type="ECO:0000256" key="2">
    <source>
        <dbReference type="ARBA" id="ARBA00004584"/>
    </source>
</evidence>
<protein>
    <recommendedName>
        <fullName evidence="4">Centromere protein Q</fullName>
    </recommendedName>
</protein>
<feature type="region of interest" description="Disordered" evidence="9">
    <location>
        <begin position="1"/>
        <end position="67"/>
    </location>
</feature>
<reference evidence="10" key="1">
    <citation type="journal article" date="2014" name="Nature">
        <title>Elephant shark genome provides unique insights into gnathostome evolution.</title>
        <authorList>
            <consortium name="International Elephant Shark Genome Sequencing Consortium"/>
            <person name="Venkatesh B."/>
            <person name="Lee A.P."/>
            <person name="Ravi V."/>
            <person name="Maurya A.K."/>
            <person name="Lian M.M."/>
            <person name="Swann J.B."/>
            <person name="Ohta Y."/>
            <person name="Flajnik M.F."/>
            <person name="Sutoh Y."/>
            <person name="Kasahara M."/>
            <person name="Hoon S."/>
            <person name="Gangu V."/>
            <person name="Roy S.W."/>
            <person name="Irimia M."/>
            <person name="Korzh V."/>
            <person name="Kondrychyn I."/>
            <person name="Lim Z.W."/>
            <person name="Tay B.H."/>
            <person name="Tohari S."/>
            <person name="Kong K.W."/>
            <person name="Ho S."/>
            <person name="Lorente-Galdos B."/>
            <person name="Quilez J."/>
            <person name="Marques-Bonet T."/>
            <person name="Raney B.J."/>
            <person name="Ingham P.W."/>
            <person name="Tay A."/>
            <person name="Hillier L.W."/>
            <person name="Minx P."/>
            <person name="Boehm T."/>
            <person name="Wilson R.K."/>
            <person name="Brenner S."/>
            <person name="Warren W.C."/>
        </authorList>
    </citation>
    <scope>NUCLEOTIDE SEQUENCE</scope>
    <source>
        <tissue evidence="10">Testis</tissue>
    </source>
</reference>
<accession>V9L677</accession>
<feature type="coiled-coil region" evidence="8">
    <location>
        <begin position="153"/>
        <end position="194"/>
    </location>
</feature>
<evidence type="ECO:0000256" key="1">
    <source>
        <dbReference type="ARBA" id="ARBA00004123"/>
    </source>
</evidence>
<sequence length="285" mass="32393">MKRQRSTVGVRGESSLESTHVRERQSVRSGREKPERGRKNPRKESASSRQKSGPESELRKPMASVKLVKVPARHTSAWKPLTSSVKRYLTAVIDEAEQKVLTQKQSEKQASKQHLNHLRESFLARCLTLRGPNTDLTDLKNVKKLCSQRRQEYAESRDTLDTLQSELDKMVERLEKNHKEIDQLTESVDRLRNSPGDTTCPWLQKPDLGALDIPELPKSSLEEVTLQERLGRIPNQDLLFVGHREALESSESQNFLNFLEFAHERAACVQESVPQPSAASPDRLG</sequence>
<evidence type="ECO:0000256" key="4">
    <source>
        <dbReference type="ARBA" id="ARBA00016397"/>
    </source>
</evidence>
<evidence type="ECO:0000256" key="7">
    <source>
        <dbReference type="ARBA" id="ARBA00023328"/>
    </source>
</evidence>
<evidence type="ECO:0000256" key="9">
    <source>
        <dbReference type="SAM" id="MobiDB-lite"/>
    </source>
</evidence>
<keyword evidence="7" id="KW-0137">Centromere</keyword>
<evidence type="ECO:0000256" key="3">
    <source>
        <dbReference type="ARBA" id="ARBA00008191"/>
    </source>
</evidence>
<dbReference type="PANTHER" id="PTHR31345">
    <property type="entry name" value="CENTROMERE PROTEIN Q"/>
    <property type="match status" value="1"/>
</dbReference>
<keyword evidence="6" id="KW-0539">Nucleus</keyword>
<keyword evidence="5" id="KW-0158">Chromosome</keyword>
<name>V9L677_CALMI</name>
<dbReference type="EMBL" id="JW874672">
    <property type="protein sequence ID" value="AFP07189.1"/>
    <property type="molecule type" value="mRNA"/>
</dbReference>
<evidence type="ECO:0000313" key="10">
    <source>
        <dbReference type="EMBL" id="AFP07189.1"/>
    </source>
</evidence>
<dbReference type="InterPro" id="IPR025212">
    <property type="entry name" value="CAD_CENP-Q"/>
</dbReference>
<evidence type="ECO:0000256" key="6">
    <source>
        <dbReference type="ARBA" id="ARBA00023242"/>
    </source>
</evidence>
<evidence type="ECO:0000256" key="8">
    <source>
        <dbReference type="SAM" id="Coils"/>
    </source>
</evidence>
<proteinExistence type="evidence at transcript level"/>
<dbReference type="GO" id="GO:0005634">
    <property type="term" value="C:nucleus"/>
    <property type="evidence" value="ECO:0007669"/>
    <property type="project" value="UniProtKB-SubCell"/>
</dbReference>
<evidence type="ECO:0000256" key="5">
    <source>
        <dbReference type="ARBA" id="ARBA00022454"/>
    </source>
</evidence>
<organism evidence="10">
    <name type="scientific">Callorhinchus milii</name>
    <name type="common">Ghost shark</name>
    <dbReference type="NCBI Taxonomy" id="7868"/>
    <lineage>
        <taxon>Eukaryota</taxon>
        <taxon>Metazoa</taxon>
        <taxon>Chordata</taxon>
        <taxon>Craniata</taxon>
        <taxon>Vertebrata</taxon>
        <taxon>Chondrichthyes</taxon>
        <taxon>Holocephali</taxon>
        <taxon>Chimaeriformes</taxon>
        <taxon>Callorhinchidae</taxon>
        <taxon>Callorhinchus</taxon>
    </lineage>
</organism>
<dbReference type="AlphaFoldDB" id="V9L677"/>
<dbReference type="GO" id="GO:0000775">
    <property type="term" value="C:chromosome, centromeric region"/>
    <property type="evidence" value="ECO:0007669"/>
    <property type="project" value="UniProtKB-SubCell"/>
</dbReference>
<dbReference type="PANTHER" id="PTHR31345:SF3">
    <property type="entry name" value="CENTROMERE PROTEIN Q"/>
    <property type="match status" value="1"/>
</dbReference>
<feature type="compositionally biased region" description="Basic and acidic residues" evidence="9">
    <location>
        <begin position="19"/>
        <end position="60"/>
    </location>
</feature>
<comment type="similarity">
    <text evidence="3">Belongs to the CENP-Q/OKP1 family.</text>
</comment>